<protein>
    <submittedName>
        <fullName evidence="2">Oidioi.mRNA.OKI2018_I69.chr1.g2818.t1.cds</fullName>
    </submittedName>
</protein>
<gene>
    <name evidence="2" type="ORF">OKIOD_LOCUS11583</name>
</gene>
<feature type="compositionally biased region" description="Polar residues" evidence="1">
    <location>
        <begin position="16"/>
        <end position="33"/>
    </location>
</feature>
<feature type="region of interest" description="Disordered" evidence="1">
    <location>
        <begin position="178"/>
        <end position="210"/>
    </location>
</feature>
<reference evidence="2 3" key="1">
    <citation type="submission" date="2021-04" db="EMBL/GenBank/DDBJ databases">
        <authorList>
            <person name="Bliznina A."/>
        </authorList>
    </citation>
    <scope>NUCLEOTIDE SEQUENCE [LARGE SCALE GENOMIC DNA]</scope>
</reference>
<name>A0ABN7SU02_OIKDI</name>
<accession>A0ABN7SU02</accession>
<dbReference type="EMBL" id="OU015566">
    <property type="protein sequence ID" value="CAG5106385.1"/>
    <property type="molecule type" value="Genomic_DNA"/>
</dbReference>
<feature type="region of interest" description="Disordered" evidence="1">
    <location>
        <begin position="112"/>
        <end position="135"/>
    </location>
</feature>
<sequence>MTDGRDGYELAPAWLSSKNLQSNGRSRLNSKPATASDFFARAPVQRKTENVKRPITSTSSPSNYPPLNKNLGFLQKGPQHSWGQRQNNDRFRAAAATSPKADAGSSVVGTARLAPRRGPGTAQPEQFWNKPKGRPGPLYAAKTTPEKIIVPVNAAQSQSTGSTGQMQSLETKVFKKRIPRGSTSSLGNSFENNNDETASSGGDNGDDGDVEIPFVAVDNHTGHEVEFFKMLAHDWESELKNTQPLSRREIEQWAITRPDKAREKLNNMKARGLFDGSVPILSAALETLPVSV</sequence>
<keyword evidence="3" id="KW-1185">Reference proteome</keyword>
<feature type="region of interest" description="Disordered" evidence="1">
    <location>
        <begin position="1"/>
        <end position="85"/>
    </location>
</feature>
<organism evidence="2 3">
    <name type="scientific">Oikopleura dioica</name>
    <name type="common">Tunicate</name>
    <dbReference type="NCBI Taxonomy" id="34765"/>
    <lineage>
        <taxon>Eukaryota</taxon>
        <taxon>Metazoa</taxon>
        <taxon>Chordata</taxon>
        <taxon>Tunicata</taxon>
        <taxon>Appendicularia</taxon>
        <taxon>Copelata</taxon>
        <taxon>Oikopleuridae</taxon>
        <taxon>Oikopleura</taxon>
    </lineage>
</organism>
<evidence type="ECO:0000256" key="1">
    <source>
        <dbReference type="SAM" id="MobiDB-lite"/>
    </source>
</evidence>
<proteinExistence type="predicted"/>
<evidence type="ECO:0000313" key="3">
    <source>
        <dbReference type="Proteomes" id="UP001158576"/>
    </source>
</evidence>
<feature type="compositionally biased region" description="Polar residues" evidence="1">
    <location>
        <begin position="181"/>
        <end position="200"/>
    </location>
</feature>
<dbReference type="Proteomes" id="UP001158576">
    <property type="component" value="Chromosome 1"/>
</dbReference>
<evidence type="ECO:0000313" key="2">
    <source>
        <dbReference type="EMBL" id="CAG5106385.1"/>
    </source>
</evidence>